<feature type="non-terminal residue" evidence="1">
    <location>
        <position position="1"/>
    </location>
</feature>
<sequence>DRKQRFFNQPLNGESRQDCRKRMNQFLEILQKSTAIKVEREIKREARGLTMMISQSQNHEDKKIT</sequence>
<dbReference type="AlphaFoldDB" id="X1Q9P0"/>
<accession>X1Q9P0</accession>
<dbReference type="EMBL" id="BARV01041083">
    <property type="protein sequence ID" value="GAI47765.1"/>
    <property type="molecule type" value="Genomic_DNA"/>
</dbReference>
<reference evidence="1" key="1">
    <citation type="journal article" date="2014" name="Front. Microbiol.">
        <title>High frequency of phylogenetically diverse reductive dehalogenase-homologous genes in deep subseafloor sedimentary metagenomes.</title>
        <authorList>
            <person name="Kawai M."/>
            <person name="Futagami T."/>
            <person name="Toyoda A."/>
            <person name="Takaki Y."/>
            <person name="Nishi S."/>
            <person name="Hori S."/>
            <person name="Arai W."/>
            <person name="Tsubouchi T."/>
            <person name="Morono Y."/>
            <person name="Uchiyama I."/>
            <person name="Ito T."/>
            <person name="Fujiyama A."/>
            <person name="Inagaki F."/>
            <person name="Takami H."/>
        </authorList>
    </citation>
    <scope>NUCLEOTIDE SEQUENCE</scope>
    <source>
        <strain evidence="1">Expedition CK06-06</strain>
    </source>
</reference>
<proteinExistence type="predicted"/>
<gene>
    <name evidence="1" type="ORF">S06H3_62350</name>
</gene>
<name>X1Q9P0_9ZZZZ</name>
<comment type="caution">
    <text evidence="1">The sequence shown here is derived from an EMBL/GenBank/DDBJ whole genome shotgun (WGS) entry which is preliminary data.</text>
</comment>
<evidence type="ECO:0000313" key="1">
    <source>
        <dbReference type="EMBL" id="GAI47765.1"/>
    </source>
</evidence>
<organism evidence="1">
    <name type="scientific">marine sediment metagenome</name>
    <dbReference type="NCBI Taxonomy" id="412755"/>
    <lineage>
        <taxon>unclassified sequences</taxon>
        <taxon>metagenomes</taxon>
        <taxon>ecological metagenomes</taxon>
    </lineage>
</organism>
<protein>
    <submittedName>
        <fullName evidence="1">Uncharacterized protein</fullName>
    </submittedName>
</protein>